<dbReference type="RefSeq" id="WP_258847418.1">
    <property type="nucleotide sequence ID" value="NZ_JANUGX010000029.1"/>
</dbReference>
<dbReference type="Proteomes" id="UP001205560">
    <property type="component" value="Unassembled WGS sequence"/>
</dbReference>
<reference evidence="4 5" key="1">
    <citation type="submission" date="2022-08" db="EMBL/GenBank/DDBJ databases">
        <title>Reclassification of Massilia species as members of the genera Telluria, Duganella, Pseudoduganella, Mokoshia gen. nov. and Zemynaea gen. nov. using orthogonal and non-orthogonal genome-based approaches.</title>
        <authorList>
            <person name="Bowman J.P."/>
        </authorList>
    </citation>
    <scope>NUCLEOTIDE SEQUENCE [LARGE SCALE GENOMIC DNA]</scope>
    <source>
        <strain evidence="4 5">LMG 28164</strain>
    </source>
</reference>
<dbReference type="Gene3D" id="3.90.1580.10">
    <property type="entry name" value="paralog of FGE (formylglycine-generating enzyme)"/>
    <property type="match status" value="1"/>
</dbReference>
<gene>
    <name evidence="4" type="ORF">NX782_20870</name>
</gene>
<keyword evidence="5" id="KW-1185">Reference proteome</keyword>
<dbReference type="InterPro" id="IPR016187">
    <property type="entry name" value="CTDL_fold"/>
</dbReference>
<dbReference type="InterPro" id="IPR051043">
    <property type="entry name" value="Sulfatase_Mod_Factor_Kinase"/>
</dbReference>
<keyword evidence="2" id="KW-0732">Signal</keyword>
<dbReference type="SUPFAM" id="SSF56436">
    <property type="entry name" value="C-type lectin-like"/>
    <property type="match status" value="1"/>
</dbReference>
<dbReference type="PANTHER" id="PTHR23150">
    <property type="entry name" value="SULFATASE MODIFYING FACTOR 1, 2"/>
    <property type="match status" value="1"/>
</dbReference>
<accession>A0ABT2ABS5</accession>
<dbReference type="InterPro" id="IPR042095">
    <property type="entry name" value="SUMF_sf"/>
</dbReference>
<evidence type="ECO:0000259" key="3">
    <source>
        <dbReference type="Pfam" id="PF03781"/>
    </source>
</evidence>
<organism evidence="4 5">
    <name type="scientific">Massilia norwichensis</name>
    <dbReference type="NCBI Taxonomy" id="1442366"/>
    <lineage>
        <taxon>Bacteria</taxon>
        <taxon>Pseudomonadati</taxon>
        <taxon>Pseudomonadota</taxon>
        <taxon>Betaproteobacteria</taxon>
        <taxon>Burkholderiales</taxon>
        <taxon>Oxalobacteraceae</taxon>
        <taxon>Telluria group</taxon>
        <taxon>Massilia</taxon>
    </lineage>
</organism>
<dbReference type="Pfam" id="PF03781">
    <property type="entry name" value="FGE-sulfatase"/>
    <property type="match status" value="1"/>
</dbReference>
<dbReference type="PANTHER" id="PTHR23150:SF19">
    <property type="entry name" value="FORMYLGLYCINE-GENERATING ENZYME"/>
    <property type="match status" value="1"/>
</dbReference>
<proteinExistence type="predicted"/>
<comment type="caution">
    <text evidence="4">The sequence shown here is derived from an EMBL/GenBank/DDBJ whole genome shotgun (WGS) entry which is preliminary data.</text>
</comment>
<dbReference type="InterPro" id="IPR005532">
    <property type="entry name" value="SUMF_dom"/>
</dbReference>
<sequence>MKNSFVFIGALAVIASLQSTAVWAEPGPKTGPSTPNVDLDGRIKALVVKVKASLRPLKGGTFEMGDWGTASGQHYDLDTWSRPLHKVTLDGFSMMAYKVAYEDFDVFTDATGNERINMDKLSIKDRQPRRPAGVSWYGAKAYCQWLGKITGMPFDLPTEAQWEYAARSGGTRVLFSTDNGKIERPRNFPKDWRHEAKQPPPPEIGSYPANPAGLYGMSEDNGEWVNDWFDEDYYKKSPEFNPAGPATGSKKVLRGSVGGIAEMSAMVFMRASADPQPKHDTYPNGFDDEKRIEVPFPGYSGYKSDNFRCVSNSIQKLIK</sequence>
<name>A0ABT2ABS5_9BURK</name>
<evidence type="ECO:0000313" key="5">
    <source>
        <dbReference type="Proteomes" id="UP001205560"/>
    </source>
</evidence>
<evidence type="ECO:0000256" key="2">
    <source>
        <dbReference type="SAM" id="SignalP"/>
    </source>
</evidence>
<protein>
    <submittedName>
        <fullName evidence="4">Formylglycine-generating enzyme family protein</fullName>
    </submittedName>
</protein>
<feature type="region of interest" description="Disordered" evidence="1">
    <location>
        <begin position="184"/>
        <end position="207"/>
    </location>
</feature>
<feature type="chain" id="PRO_5045681204" evidence="2">
    <location>
        <begin position="25"/>
        <end position="319"/>
    </location>
</feature>
<feature type="domain" description="Sulfatase-modifying factor enzyme-like" evidence="3">
    <location>
        <begin position="57"/>
        <end position="274"/>
    </location>
</feature>
<evidence type="ECO:0000313" key="4">
    <source>
        <dbReference type="EMBL" id="MCS0591649.1"/>
    </source>
</evidence>
<feature type="compositionally biased region" description="Basic and acidic residues" evidence="1">
    <location>
        <begin position="184"/>
        <end position="197"/>
    </location>
</feature>
<feature type="signal peptide" evidence="2">
    <location>
        <begin position="1"/>
        <end position="24"/>
    </location>
</feature>
<evidence type="ECO:0000256" key="1">
    <source>
        <dbReference type="SAM" id="MobiDB-lite"/>
    </source>
</evidence>
<dbReference type="EMBL" id="JANUGX010000029">
    <property type="protein sequence ID" value="MCS0591649.1"/>
    <property type="molecule type" value="Genomic_DNA"/>
</dbReference>